<dbReference type="Gene3D" id="1.10.510.10">
    <property type="entry name" value="Transferase(Phosphotransferase) domain 1"/>
    <property type="match status" value="1"/>
</dbReference>
<feature type="domain" description="Fungal-type protein kinase" evidence="1">
    <location>
        <begin position="21"/>
        <end position="264"/>
    </location>
</feature>
<proteinExistence type="predicted"/>
<keyword evidence="3" id="KW-1185">Reference proteome</keyword>
<dbReference type="PANTHER" id="PTHR38248">
    <property type="entry name" value="FUNK1 6"/>
    <property type="match status" value="1"/>
</dbReference>
<protein>
    <recommendedName>
        <fullName evidence="1">Fungal-type protein kinase domain-containing protein</fullName>
    </recommendedName>
</protein>
<dbReference type="AlphaFoldDB" id="A0A8H5LPM8"/>
<evidence type="ECO:0000313" key="3">
    <source>
        <dbReference type="Proteomes" id="UP000559256"/>
    </source>
</evidence>
<evidence type="ECO:0000313" key="2">
    <source>
        <dbReference type="EMBL" id="KAF5365315.1"/>
    </source>
</evidence>
<dbReference type="SUPFAM" id="SSF56112">
    <property type="entry name" value="Protein kinase-like (PK-like)"/>
    <property type="match status" value="1"/>
</dbReference>
<dbReference type="PANTHER" id="PTHR38248:SF2">
    <property type="entry name" value="FUNK1 11"/>
    <property type="match status" value="1"/>
</dbReference>
<gene>
    <name evidence="2" type="ORF">D9758_005432</name>
</gene>
<dbReference type="InterPro" id="IPR040976">
    <property type="entry name" value="Pkinase_fungal"/>
</dbReference>
<dbReference type="Proteomes" id="UP000559256">
    <property type="component" value="Unassembled WGS sequence"/>
</dbReference>
<organism evidence="2 3">
    <name type="scientific">Tetrapyrgos nigripes</name>
    <dbReference type="NCBI Taxonomy" id="182062"/>
    <lineage>
        <taxon>Eukaryota</taxon>
        <taxon>Fungi</taxon>
        <taxon>Dikarya</taxon>
        <taxon>Basidiomycota</taxon>
        <taxon>Agaricomycotina</taxon>
        <taxon>Agaricomycetes</taxon>
        <taxon>Agaricomycetidae</taxon>
        <taxon>Agaricales</taxon>
        <taxon>Marasmiineae</taxon>
        <taxon>Marasmiaceae</taxon>
        <taxon>Tetrapyrgos</taxon>
    </lineage>
</organism>
<sequence>MVTRTTVSSARDVFHSCTLSLDDDTELELQDIIHRFHRLLGQGTLVLNAKRKKGNWVGDQVVVKISFSGENRTREDEFMKRVKEVATGDHAWALDHLPGILWAEQYKIRKDTPADRFAKLLHDELGEKSYEKRALRILVLRPLQPITNFLTDSKEIAQVFYDILQIHRWLVDHPKIFQRDIHLANIMFHRDQSDGKVYGVLNDLDLASWLPLETDHSSFLRTGTRPYMSHELLNPQLRKGKEGQVHRQGHLYHHDLESIYYVMVTFFTHYEKDEDGLCLRRVKNVEHYLSWFVSSNEHAGMAKHAALYREPAPFQPCFSDFRTTVYLLQIPIRKGY</sequence>
<reference evidence="2 3" key="1">
    <citation type="journal article" date="2020" name="ISME J.">
        <title>Uncovering the hidden diversity of litter-decomposition mechanisms in mushroom-forming fungi.</title>
        <authorList>
            <person name="Floudas D."/>
            <person name="Bentzer J."/>
            <person name="Ahren D."/>
            <person name="Johansson T."/>
            <person name="Persson P."/>
            <person name="Tunlid A."/>
        </authorList>
    </citation>
    <scope>NUCLEOTIDE SEQUENCE [LARGE SCALE GENOMIC DNA]</scope>
    <source>
        <strain evidence="2 3">CBS 291.85</strain>
    </source>
</reference>
<dbReference type="EMBL" id="JAACJM010000028">
    <property type="protein sequence ID" value="KAF5365315.1"/>
    <property type="molecule type" value="Genomic_DNA"/>
</dbReference>
<name>A0A8H5LPM8_9AGAR</name>
<dbReference type="OrthoDB" id="5569250at2759"/>
<accession>A0A8H5LPM8</accession>
<dbReference type="InterPro" id="IPR011009">
    <property type="entry name" value="Kinase-like_dom_sf"/>
</dbReference>
<dbReference type="Pfam" id="PF17667">
    <property type="entry name" value="Pkinase_fungal"/>
    <property type="match status" value="1"/>
</dbReference>
<evidence type="ECO:0000259" key="1">
    <source>
        <dbReference type="Pfam" id="PF17667"/>
    </source>
</evidence>
<comment type="caution">
    <text evidence="2">The sequence shown here is derived from an EMBL/GenBank/DDBJ whole genome shotgun (WGS) entry which is preliminary data.</text>
</comment>